<proteinExistence type="predicted"/>
<comment type="caution">
    <text evidence="1">The sequence shown here is derived from an EMBL/GenBank/DDBJ whole genome shotgun (WGS) entry which is preliminary data.</text>
</comment>
<accession>A0AAE1IZH2</accession>
<evidence type="ECO:0000313" key="1">
    <source>
        <dbReference type="EMBL" id="KAK4259891.1"/>
    </source>
</evidence>
<gene>
    <name evidence="1" type="ORF">QN277_006179</name>
</gene>
<dbReference type="EMBL" id="JAWXYG010000011">
    <property type="protein sequence ID" value="KAK4259891.1"/>
    <property type="molecule type" value="Genomic_DNA"/>
</dbReference>
<organism evidence="1 2">
    <name type="scientific">Acacia crassicarpa</name>
    <name type="common">northern wattle</name>
    <dbReference type="NCBI Taxonomy" id="499986"/>
    <lineage>
        <taxon>Eukaryota</taxon>
        <taxon>Viridiplantae</taxon>
        <taxon>Streptophyta</taxon>
        <taxon>Embryophyta</taxon>
        <taxon>Tracheophyta</taxon>
        <taxon>Spermatophyta</taxon>
        <taxon>Magnoliopsida</taxon>
        <taxon>eudicotyledons</taxon>
        <taxon>Gunneridae</taxon>
        <taxon>Pentapetalae</taxon>
        <taxon>rosids</taxon>
        <taxon>fabids</taxon>
        <taxon>Fabales</taxon>
        <taxon>Fabaceae</taxon>
        <taxon>Caesalpinioideae</taxon>
        <taxon>mimosoid clade</taxon>
        <taxon>Acacieae</taxon>
        <taxon>Acacia</taxon>
    </lineage>
</organism>
<name>A0AAE1IZH2_9FABA</name>
<dbReference type="Proteomes" id="UP001293593">
    <property type="component" value="Unassembled WGS sequence"/>
</dbReference>
<reference evidence="1" key="1">
    <citation type="submission" date="2023-10" db="EMBL/GenBank/DDBJ databases">
        <title>Chromosome-level genome of the transformable northern wattle, Acacia crassicarpa.</title>
        <authorList>
            <person name="Massaro I."/>
            <person name="Sinha N.R."/>
            <person name="Poethig S."/>
            <person name="Leichty A.R."/>
        </authorList>
    </citation>
    <scope>NUCLEOTIDE SEQUENCE</scope>
    <source>
        <strain evidence="1">Acra3RX</strain>
        <tissue evidence="1">Leaf</tissue>
    </source>
</reference>
<protein>
    <submittedName>
        <fullName evidence="1">Uncharacterized protein</fullName>
    </submittedName>
</protein>
<dbReference type="GO" id="GO:0003676">
    <property type="term" value="F:nucleic acid binding"/>
    <property type="evidence" value="ECO:0007669"/>
    <property type="project" value="InterPro"/>
</dbReference>
<dbReference type="Gene3D" id="3.30.420.10">
    <property type="entry name" value="Ribonuclease H-like superfamily/Ribonuclease H"/>
    <property type="match status" value="1"/>
</dbReference>
<sequence>MRRMLQANTSWTEQLHSVLWAYRTSVQSSTQETPFRLTYGCKEMIPIEIGQPSWRKVRAKQEGQESNDDALKTDLDLIDEIQVTAQCRELAAKQLLAAKYNRQVRPRSFNRENLVLRRADISNKNAKDGKLEANWEGPYRIKERLDGGAYILATQARKPVKRTWNTDKLKIYHS</sequence>
<dbReference type="PANTHER" id="PTHR48475">
    <property type="entry name" value="RIBONUCLEASE H"/>
    <property type="match status" value="1"/>
</dbReference>
<evidence type="ECO:0000313" key="2">
    <source>
        <dbReference type="Proteomes" id="UP001293593"/>
    </source>
</evidence>
<dbReference type="AlphaFoldDB" id="A0AAE1IZH2"/>
<keyword evidence="2" id="KW-1185">Reference proteome</keyword>
<dbReference type="InterPro" id="IPR036397">
    <property type="entry name" value="RNaseH_sf"/>
</dbReference>
<dbReference type="PANTHER" id="PTHR48475:SF1">
    <property type="entry name" value="RNASE H TYPE-1 DOMAIN-CONTAINING PROTEIN"/>
    <property type="match status" value="1"/>
</dbReference>